<dbReference type="SUPFAM" id="SSF50249">
    <property type="entry name" value="Nucleic acid-binding proteins"/>
    <property type="match status" value="1"/>
</dbReference>
<name>A0A5B9DQM0_9HYPH</name>
<dbReference type="InterPro" id="IPR012340">
    <property type="entry name" value="NA-bd_OB-fold"/>
</dbReference>
<organism evidence="1 2">
    <name type="scientific">Paradevosia tibetensis</name>
    <dbReference type="NCBI Taxonomy" id="1447062"/>
    <lineage>
        <taxon>Bacteria</taxon>
        <taxon>Pseudomonadati</taxon>
        <taxon>Pseudomonadota</taxon>
        <taxon>Alphaproteobacteria</taxon>
        <taxon>Hyphomicrobiales</taxon>
        <taxon>Devosiaceae</taxon>
        <taxon>Paradevosia</taxon>
    </lineage>
</organism>
<dbReference type="Proteomes" id="UP000321062">
    <property type="component" value="Chromosome"/>
</dbReference>
<dbReference type="SUPFAM" id="SSF69754">
    <property type="entry name" value="Ribosome binding protein Y (YfiA homologue)"/>
    <property type="match status" value="1"/>
</dbReference>
<reference evidence="1 2" key="1">
    <citation type="journal article" date="2015" name="Int. J. Syst. Evol. Microbiol.">
        <title>Youhaiella tibetensis gen. nov., sp. nov., isolated from subsurface sediment.</title>
        <authorList>
            <person name="Wang Y.X."/>
            <person name="Huang F.Q."/>
            <person name="Nogi Y."/>
            <person name="Pang S.J."/>
            <person name="Wang P.K."/>
            <person name="Lv J."/>
        </authorList>
    </citation>
    <scope>NUCLEOTIDE SEQUENCE [LARGE SCALE GENOMIC DNA]</scope>
    <source>
        <strain evidence="2">fig4</strain>
    </source>
</reference>
<sequence>MNAPIEISFRHFEPSDRIRAKIDELAGNLDRLDRAVISGHVIIDGKNKIGHKSVVSIHVELAYPGGLAIGKRSVDLPSPAGPQAFDTALADAFHTAAEQVSTHFRKLAPQDVKQLAHQPEHGRIARLDGAVRNGFIEMHDGATLFFSEAVLKGRFDALAEGDEVLAVASDEEGPYGPQASAVKAIGPLG</sequence>
<accession>A0A5B9DQM0</accession>
<dbReference type="RefSeq" id="WP_049705864.1">
    <property type="nucleotide sequence ID" value="NZ_BMFM01000001.1"/>
</dbReference>
<dbReference type="EMBL" id="CP041690">
    <property type="protein sequence ID" value="QEE21352.1"/>
    <property type="molecule type" value="Genomic_DNA"/>
</dbReference>
<dbReference type="OrthoDB" id="9782252at2"/>
<protein>
    <submittedName>
        <fullName evidence="1">Uncharacterized protein</fullName>
    </submittedName>
</protein>
<keyword evidence="2" id="KW-1185">Reference proteome</keyword>
<dbReference type="InterPro" id="IPR036567">
    <property type="entry name" value="RHF-like"/>
</dbReference>
<dbReference type="KEGG" id="yti:FNA67_14655"/>
<evidence type="ECO:0000313" key="2">
    <source>
        <dbReference type="Proteomes" id="UP000321062"/>
    </source>
</evidence>
<evidence type="ECO:0000313" key="1">
    <source>
        <dbReference type="EMBL" id="QEE21352.1"/>
    </source>
</evidence>
<dbReference type="AlphaFoldDB" id="A0A5B9DQM0"/>
<gene>
    <name evidence="1" type="ORF">FNA67_14655</name>
</gene>
<dbReference type="Pfam" id="PF02482">
    <property type="entry name" value="Ribosomal_S30AE"/>
    <property type="match status" value="1"/>
</dbReference>
<proteinExistence type="predicted"/>
<dbReference type="InterPro" id="IPR003489">
    <property type="entry name" value="RHF/RaiA"/>
</dbReference>
<dbReference type="Gene3D" id="3.30.160.100">
    <property type="entry name" value="Ribosome hibernation promotion factor-like"/>
    <property type="match status" value="1"/>
</dbReference>